<evidence type="ECO:0000313" key="2">
    <source>
        <dbReference type="Proteomes" id="UP000028582"/>
    </source>
</evidence>
<dbReference type="Proteomes" id="UP000028582">
    <property type="component" value="Unassembled WGS sequence"/>
</dbReference>
<sequence length="40" mass="4513">MGALLQRARNLQHGGVQYMAASTLSQQSQPMHRHLWKAPI</sequence>
<accession>A0A081AP73</accession>
<comment type="caution">
    <text evidence="1">The sequence shown here is derived from an EMBL/GenBank/DDBJ whole genome shotgun (WGS) entry which is preliminary data.</text>
</comment>
<gene>
    <name evidence="1" type="ORF">F444_04879</name>
</gene>
<dbReference type="EMBL" id="ANJA01000978">
    <property type="protein sequence ID" value="ETO80684.1"/>
    <property type="molecule type" value="Genomic_DNA"/>
</dbReference>
<protein>
    <submittedName>
        <fullName evidence="1">Uncharacterized protein</fullName>
    </submittedName>
</protein>
<evidence type="ECO:0000313" key="1">
    <source>
        <dbReference type="EMBL" id="ETO80684.1"/>
    </source>
</evidence>
<dbReference type="AlphaFoldDB" id="A0A081AP73"/>
<reference evidence="1 2" key="1">
    <citation type="submission" date="2013-11" db="EMBL/GenBank/DDBJ databases">
        <title>The Genome Sequence of Phytophthora parasitica P1976.</title>
        <authorList>
            <consortium name="The Broad Institute Genomics Platform"/>
            <person name="Russ C."/>
            <person name="Tyler B."/>
            <person name="Panabieres F."/>
            <person name="Shan W."/>
            <person name="Tripathy S."/>
            <person name="Grunwald N."/>
            <person name="Machado M."/>
            <person name="Johnson C.S."/>
            <person name="Walker B."/>
            <person name="Young S."/>
            <person name="Zeng Q."/>
            <person name="Gargeya S."/>
            <person name="Fitzgerald M."/>
            <person name="Haas B."/>
            <person name="Abouelleil A."/>
            <person name="Allen A.W."/>
            <person name="Alvarado L."/>
            <person name="Arachchi H.M."/>
            <person name="Berlin A.M."/>
            <person name="Chapman S.B."/>
            <person name="Gainer-Dewar J."/>
            <person name="Goldberg J."/>
            <person name="Griggs A."/>
            <person name="Gujja S."/>
            <person name="Hansen M."/>
            <person name="Howarth C."/>
            <person name="Imamovic A."/>
            <person name="Ireland A."/>
            <person name="Larimer J."/>
            <person name="McCowan C."/>
            <person name="Murphy C."/>
            <person name="Pearson M."/>
            <person name="Poon T.W."/>
            <person name="Priest M."/>
            <person name="Roberts A."/>
            <person name="Saif S."/>
            <person name="Shea T."/>
            <person name="Sisk P."/>
            <person name="Sykes S."/>
            <person name="Wortman J."/>
            <person name="Nusbaum C."/>
            <person name="Birren B."/>
        </authorList>
    </citation>
    <scope>NUCLEOTIDE SEQUENCE [LARGE SCALE GENOMIC DNA]</scope>
    <source>
        <strain evidence="1 2">P1976</strain>
    </source>
</reference>
<organism evidence="1 2">
    <name type="scientific">Phytophthora nicotianae P1976</name>
    <dbReference type="NCBI Taxonomy" id="1317066"/>
    <lineage>
        <taxon>Eukaryota</taxon>
        <taxon>Sar</taxon>
        <taxon>Stramenopiles</taxon>
        <taxon>Oomycota</taxon>
        <taxon>Peronosporomycetes</taxon>
        <taxon>Peronosporales</taxon>
        <taxon>Peronosporaceae</taxon>
        <taxon>Phytophthora</taxon>
    </lineage>
</organism>
<proteinExistence type="predicted"/>
<name>A0A081AP73_PHYNI</name>